<evidence type="ECO:0000313" key="1">
    <source>
        <dbReference type="EMBL" id="KPX23919.1"/>
    </source>
</evidence>
<dbReference type="EMBL" id="LJQG01000031">
    <property type="protein sequence ID" value="KPX23919.1"/>
    <property type="molecule type" value="Genomic_DNA"/>
</dbReference>
<reference evidence="1 2" key="1">
    <citation type="submission" date="2015-09" db="EMBL/GenBank/DDBJ databases">
        <title>Genome announcement of multiple Pseudomonas syringae strains.</title>
        <authorList>
            <person name="Thakur S."/>
            <person name="Wang P.W."/>
            <person name="Gong Y."/>
            <person name="Weir B.S."/>
            <person name="Guttman D.S."/>
        </authorList>
    </citation>
    <scope>NUCLEOTIDE SEQUENCE [LARGE SCALE GENOMIC DNA]</scope>
    <source>
        <strain evidence="1 2">ICMP9150</strain>
    </source>
</reference>
<comment type="caution">
    <text evidence="1">The sequence shown here is derived from an EMBL/GenBank/DDBJ whole genome shotgun (WGS) entry which is preliminary data.</text>
</comment>
<accession>A0A0N8RFR4</accession>
<name>A0A0N8RFR4_PSEA0</name>
<dbReference type="AlphaFoldDB" id="A0A0N8RFR4"/>
<gene>
    <name evidence="1" type="ORF">ALO71_101936</name>
</gene>
<organism evidence="1 2">
    <name type="scientific">Pseudomonas amygdali pv. dendropanacis</name>
    <dbReference type="NCBI Taxonomy" id="235272"/>
    <lineage>
        <taxon>Bacteria</taxon>
        <taxon>Pseudomonadati</taxon>
        <taxon>Pseudomonadota</taxon>
        <taxon>Gammaproteobacteria</taxon>
        <taxon>Pseudomonadales</taxon>
        <taxon>Pseudomonadaceae</taxon>
        <taxon>Pseudomonas</taxon>
        <taxon>Pseudomonas amygdali</taxon>
    </lineage>
</organism>
<dbReference type="Proteomes" id="UP000050346">
    <property type="component" value="Unassembled WGS sequence"/>
</dbReference>
<proteinExistence type="predicted"/>
<dbReference type="PATRIC" id="fig|235272.12.peg.5020"/>
<protein>
    <submittedName>
        <fullName evidence="1">Uncharacterized protein</fullName>
    </submittedName>
</protein>
<sequence>MKRNAKYVFCFYNAVRMLQTQVTGSVVSGNAPLKKGVFNAVQQKIRKDFVRLALLIS</sequence>
<evidence type="ECO:0000313" key="2">
    <source>
        <dbReference type="Proteomes" id="UP000050346"/>
    </source>
</evidence>